<gene>
    <name evidence="1" type="ORF">E2C01_037727</name>
</gene>
<dbReference type="Proteomes" id="UP000324222">
    <property type="component" value="Unassembled WGS sequence"/>
</dbReference>
<sequence>MDMARYGTAWCEEAPPWRTDASMAKLCAALGSLGGLPKVTGQQYLTLYQGNNTHHYCISWQPLVSMVTTRNKRNIVHDKSTYLPTNTSPGRLNLTLTEAALPSSEASILWPV</sequence>
<protein>
    <submittedName>
        <fullName evidence="1">Uncharacterized protein</fullName>
    </submittedName>
</protein>
<evidence type="ECO:0000313" key="1">
    <source>
        <dbReference type="EMBL" id="MPC44066.1"/>
    </source>
</evidence>
<dbReference type="AlphaFoldDB" id="A0A5B7FFC8"/>
<keyword evidence="2" id="KW-1185">Reference proteome</keyword>
<dbReference type="EMBL" id="VSRR010006107">
    <property type="protein sequence ID" value="MPC44066.1"/>
    <property type="molecule type" value="Genomic_DNA"/>
</dbReference>
<organism evidence="1 2">
    <name type="scientific">Portunus trituberculatus</name>
    <name type="common">Swimming crab</name>
    <name type="synonym">Neptunus trituberculatus</name>
    <dbReference type="NCBI Taxonomy" id="210409"/>
    <lineage>
        <taxon>Eukaryota</taxon>
        <taxon>Metazoa</taxon>
        <taxon>Ecdysozoa</taxon>
        <taxon>Arthropoda</taxon>
        <taxon>Crustacea</taxon>
        <taxon>Multicrustacea</taxon>
        <taxon>Malacostraca</taxon>
        <taxon>Eumalacostraca</taxon>
        <taxon>Eucarida</taxon>
        <taxon>Decapoda</taxon>
        <taxon>Pleocyemata</taxon>
        <taxon>Brachyura</taxon>
        <taxon>Eubrachyura</taxon>
        <taxon>Portunoidea</taxon>
        <taxon>Portunidae</taxon>
        <taxon>Portuninae</taxon>
        <taxon>Portunus</taxon>
    </lineage>
</organism>
<accession>A0A5B7FFC8</accession>
<reference evidence="1 2" key="1">
    <citation type="submission" date="2019-05" db="EMBL/GenBank/DDBJ databases">
        <title>Another draft genome of Portunus trituberculatus and its Hox gene families provides insights of decapod evolution.</title>
        <authorList>
            <person name="Jeong J.-H."/>
            <person name="Song I."/>
            <person name="Kim S."/>
            <person name="Choi T."/>
            <person name="Kim D."/>
            <person name="Ryu S."/>
            <person name="Kim W."/>
        </authorList>
    </citation>
    <scope>NUCLEOTIDE SEQUENCE [LARGE SCALE GENOMIC DNA]</scope>
    <source>
        <tissue evidence="1">Muscle</tissue>
    </source>
</reference>
<proteinExistence type="predicted"/>
<name>A0A5B7FFC8_PORTR</name>
<evidence type="ECO:0000313" key="2">
    <source>
        <dbReference type="Proteomes" id="UP000324222"/>
    </source>
</evidence>
<comment type="caution">
    <text evidence="1">The sequence shown here is derived from an EMBL/GenBank/DDBJ whole genome shotgun (WGS) entry which is preliminary data.</text>
</comment>